<accession>A0ABT7DIK3</accession>
<proteinExistence type="predicted"/>
<organism evidence="1 2">
    <name type="scientific">Streptomyces pakalii</name>
    <dbReference type="NCBI Taxonomy" id="3036494"/>
    <lineage>
        <taxon>Bacteria</taxon>
        <taxon>Bacillati</taxon>
        <taxon>Actinomycetota</taxon>
        <taxon>Actinomycetes</taxon>
        <taxon>Kitasatosporales</taxon>
        <taxon>Streptomycetaceae</taxon>
        <taxon>Streptomyces</taxon>
    </lineage>
</organism>
<sequence>MPSRLCTAARSAAYTALLLTLTVLVTLLVPVGAARADATIMSATATPAAPAAAEDCPSFALSAYGEAAPEGNTLTLPADGTACFTFTVDKPGLHRLLESGTGSHNVYTTVYDGEEQVDCYDPEWGEGWCRLERTGTYTLRLFNNWADTSEFTFGLTPIGTDEGCAAPIPTGWDAPPVVARAAGPTAVQCVRIEAEPGERLTDRITTTKYGHGLSWITDETGARICPHFNEDDSEGCVLPGDGPYRVLSHVREAEGGFPAEYTLKVRRISDPVGCARVPVNAYNSAPTTVTPATGCKTFTASHAGPHEVYGVDTSRTKLTVYDRAGKTVCTTWDGCELPAAGDYTVYTDQATLIVDRASNAGCVPVGMGLYRSGFASAGEIDCVLLDLPTGARMAALKSLGGPGPHPETTVYDAGGAYQCAGSDLASGTCELDGKAPFRLHISTDDDEPATGAYALALHRTDVASGCPAFPAGDFTAQSPASRITTGDGVFSQCLSIPADAHSGRENIQLQAAPNQTLTADFTVLDEKGVEACSVYPSTSAWTTCDLKPGAAYTVLFTGRDSKTTYTLTRRDVTATAKGCTANPVVRVGGPSAGGPMGAPGELRCRKVTTADAGDTVHVDVRDALGTANVVVHGADGEALCNRNQACAVTGSTSYQVLVTVRAGLKAAPDYRFDAVRIATAAGPAEGCVVVPNVSYGYGPVTGTLDEAHSTFCAQLPTAYRDRFDMKISDTDGAEETAVPSLYDASLNNGCVNYIPSGYKCGVDEPYSKDPTPSTLVLSLPETAAKTSYSAEAVCSGIRCGAEAVTIGTVSPTTAPAGGKATVTLTGTALHEDDIVRLSLGGKEVESTTTAVSADRRTLTAVLDLTGVATGTWSVTVVTHNAVAHPRGSFTVTPARLASTKPPAITGTAKVGATLSASTGSWTVAPSSYAYQWKADGVAISGATAATYVVPAAQLGKKITVTVTARRTGDPDAQGTSAAVTVARGDAPKATVAPVVSGTAKVGATLGVGRGAWAPKPSAWAYQWKADGVAISGATAATYVVPAAQLGKKITVAVTARLTGHADGIATSAAVTVARGDAPKATVAPVISGTPKVGSTLTVGRGAWAPKPSSWAYQWYANGAAISGATAATLPLKAAQRGRTITVKVTAHLTGHASGSAVSKATKAVA</sequence>
<evidence type="ECO:0000313" key="2">
    <source>
        <dbReference type="Proteomes" id="UP001237194"/>
    </source>
</evidence>
<comment type="caution">
    <text evidence="1">The sequence shown here is derived from an EMBL/GenBank/DDBJ whole genome shotgun (WGS) entry which is preliminary data.</text>
</comment>
<keyword evidence="2" id="KW-1185">Reference proteome</keyword>
<dbReference type="RefSeq" id="WP_283900136.1">
    <property type="nucleotide sequence ID" value="NZ_JARWAF010000016.1"/>
</dbReference>
<dbReference type="EMBL" id="JARWAF010000016">
    <property type="protein sequence ID" value="MDJ1644704.1"/>
    <property type="molecule type" value="Genomic_DNA"/>
</dbReference>
<dbReference type="Proteomes" id="UP001237194">
    <property type="component" value="Unassembled WGS sequence"/>
</dbReference>
<gene>
    <name evidence="1" type="ORF">P5W92_30455</name>
</gene>
<evidence type="ECO:0000313" key="1">
    <source>
        <dbReference type="EMBL" id="MDJ1644704.1"/>
    </source>
</evidence>
<reference evidence="1 2" key="1">
    <citation type="submission" date="2023-04" db="EMBL/GenBank/DDBJ databases">
        <title>A novel species of the genus Streptomyces: Streptomyces pakalii sp. nov. isolated from a Mexican soil jungle.</title>
        <authorList>
            <person name="Chavez-Hernandez M.A."/>
            <person name="Ortiz-Alvarez J."/>
            <person name="Villa-Tanaca L."/>
            <person name="Hernandez-Rodriguez C."/>
        </authorList>
    </citation>
    <scope>NUCLEOTIDE SEQUENCE [LARGE SCALE GENOMIC DNA]</scope>
    <source>
        <strain evidence="1 2">ENCB-J15</strain>
    </source>
</reference>
<name>A0ABT7DIK3_9ACTN</name>
<dbReference type="Gene3D" id="2.60.40.2700">
    <property type="match status" value="3"/>
</dbReference>
<protein>
    <submittedName>
        <fullName evidence="1">IPT/TIG domain-containing protein</fullName>
    </submittedName>
</protein>